<sequence>MDSDDINQFVFSPNDPRLFSNVSQAMSLVDLGKKLLDASRNGDVEEVRSLINSGAPFTTDWLGISPLHFSAMNGHLTTCEALLSAGISRDARTKVDRTPLHLAAQEGHADIVELLLKNGADLEAVDTLKMTALHWAAERGHYPVVQVLMRYGANLSLQNKFEMTPLEIAEFHGHVEAKDAMLTTQVEVNSAVGKMAAPNEDLADPNAFIITDEETVIPAAPPADEVIISSAKVECKSEQISDVVPDPLLTEDSKEILIDWVASGVVEKADPDTSQTSFPSLTPTDQYFGQSIKVESAPFDSQLMDSFAFPFQGSEHTNTPLHSAPTSNDNMLLVETPEGTLLYVRQEEDCINGTKISIFSKDGEPIEDETLLNQVAVALADYPVQDDVENNLLEGDLTDPLEADKLAEKLGMPRRVLPLSEEEAEFEYAVDKEALLSQLIQFASDGERMGSSLCVDGVAYLPTEKALTSWCNSYGLTVAEFVSFKQFTVSFFYEGSDFFLRASYDSDYGSITFSNQTSL</sequence>
<feature type="repeat" description="ANK" evidence="3">
    <location>
        <begin position="128"/>
        <end position="160"/>
    </location>
</feature>
<organism evidence="4">
    <name type="scientific">Mesocestoides corti</name>
    <name type="common">Flatworm</name>
    <dbReference type="NCBI Taxonomy" id="53468"/>
    <lineage>
        <taxon>Eukaryota</taxon>
        <taxon>Metazoa</taxon>
        <taxon>Spiralia</taxon>
        <taxon>Lophotrochozoa</taxon>
        <taxon>Platyhelminthes</taxon>
        <taxon>Cestoda</taxon>
        <taxon>Eucestoda</taxon>
        <taxon>Cyclophyllidea</taxon>
        <taxon>Mesocestoididae</taxon>
        <taxon>Mesocestoides</taxon>
    </lineage>
</organism>
<keyword evidence="2 3" id="KW-0040">ANK repeat</keyword>
<name>A0A5K3F2P5_MESCO</name>
<dbReference type="PROSITE" id="PS50297">
    <property type="entry name" value="ANK_REP_REGION"/>
    <property type="match status" value="3"/>
</dbReference>
<accession>A0A5K3F2P5</accession>
<proteinExistence type="predicted"/>
<reference evidence="4" key="1">
    <citation type="submission" date="2019-11" db="UniProtKB">
        <authorList>
            <consortium name="WormBaseParasite"/>
        </authorList>
    </citation>
    <scope>IDENTIFICATION</scope>
</reference>
<protein>
    <submittedName>
        <fullName evidence="4">ANK_REP_REGION domain-containing protein</fullName>
    </submittedName>
</protein>
<evidence type="ECO:0000256" key="3">
    <source>
        <dbReference type="PROSITE-ProRule" id="PRU00023"/>
    </source>
</evidence>
<dbReference type="Gene3D" id="1.25.40.20">
    <property type="entry name" value="Ankyrin repeat-containing domain"/>
    <property type="match status" value="1"/>
</dbReference>
<evidence type="ECO:0000256" key="2">
    <source>
        <dbReference type="ARBA" id="ARBA00023043"/>
    </source>
</evidence>
<evidence type="ECO:0000256" key="1">
    <source>
        <dbReference type="ARBA" id="ARBA00022737"/>
    </source>
</evidence>
<dbReference type="PRINTS" id="PR01415">
    <property type="entry name" value="ANKYRIN"/>
</dbReference>
<dbReference type="AlphaFoldDB" id="A0A5K3F2P5"/>
<keyword evidence="1" id="KW-0677">Repeat</keyword>
<dbReference type="Pfam" id="PF00023">
    <property type="entry name" value="Ank"/>
    <property type="match status" value="1"/>
</dbReference>
<feature type="repeat" description="ANK" evidence="3">
    <location>
        <begin position="95"/>
        <end position="127"/>
    </location>
</feature>
<feature type="repeat" description="ANK" evidence="3">
    <location>
        <begin position="62"/>
        <end position="94"/>
    </location>
</feature>
<dbReference type="WBParaSite" id="MCU_004445-RB">
    <property type="protein sequence ID" value="MCU_004445-RB"/>
    <property type="gene ID" value="MCU_004445"/>
</dbReference>
<dbReference type="Pfam" id="PF12796">
    <property type="entry name" value="Ank_2"/>
    <property type="match status" value="1"/>
</dbReference>
<evidence type="ECO:0000313" key="4">
    <source>
        <dbReference type="WBParaSite" id="MCU_004445-RB"/>
    </source>
</evidence>
<dbReference type="SMART" id="SM00248">
    <property type="entry name" value="ANK"/>
    <property type="match status" value="4"/>
</dbReference>
<dbReference type="InterPro" id="IPR036770">
    <property type="entry name" value="Ankyrin_rpt-contain_sf"/>
</dbReference>
<dbReference type="SUPFAM" id="SSF48403">
    <property type="entry name" value="Ankyrin repeat"/>
    <property type="match status" value="1"/>
</dbReference>
<dbReference type="PROSITE" id="PS50088">
    <property type="entry name" value="ANK_REPEAT"/>
    <property type="match status" value="3"/>
</dbReference>
<dbReference type="InterPro" id="IPR002110">
    <property type="entry name" value="Ankyrin_rpt"/>
</dbReference>
<dbReference type="PANTHER" id="PTHR24171">
    <property type="entry name" value="ANKYRIN REPEAT DOMAIN-CONTAINING PROTEIN 39-RELATED"/>
    <property type="match status" value="1"/>
</dbReference>